<proteinExistence type="predicted"/>
<feature type="domain" description="HTH tetR-type" evidence="5">
    <location>
        <begin position="7"/>
        <end position="67"/>
    </location>
</feature>
<reference evidence="7" key="1">
    <citation type="submission" date="2018-03" db="EMBL/GenBank/DDBJ databases">
        <authorList>
            <person name="Sun L."/>
            <person name="Liu H."/>
            <person name="Chen W."/>
            <person name="Huang K."/>
            <person name="Liu W."/>
            <person name="Gao X."/>
        </authorList>
    </citation>
    <scope>NUCLEOTIDE SEQUENCE [LARGE SCALE GENOMIC DNA]</scope>
    <source>
        <strain evidence="7">SH9</strain>
    </source>
</reference>
<evidence type="ECO:0000313" key="7">
    <source>
        <dbReference type="Proteomes" id="UP000239772"/>
    </source>
</evidence>
<dbReference type="RefSeq" id="WP_106338194.1">
    <property type="nucleotide sequence ID" value="NZ_PVZS01000020.1"/>
</dbReference>
<evidence type="ECO:0000256" key="2">
    <source>
        <dbReference type="ARBA" id="ARBA00023125"/>
    </source>
</evidence>
<evidence type="ECO:0000313" key="6">
    <source>
        <dbReference type="EMBL" id="PSC03793.1"/>
    </source>
</evidence>
<dbReference type="InterPro" id="IPR025996">
    <property type="entry name" value="MT1864/Rv1816-like_C"/>
</dbReference>
<organism evidence="6 7">
    <name type="scientific">Alsobacter soli</name>
    <dbReference type="NCBI Taxonomy" id="2109933"/>
    <lineage>
        <taxon>Bacteria</taxon>
        <taxon>Pseudomonadati</taxon>
        <taxon>Pseudomonadota</taxon>
        <taxon>Alphaproteobacteria</taxon>
        <taxon>Hyphomicrobiales</taxon>
        <taxon>Alsobacteraceae</taxon>
        <taxon>Alsobacter</taxon>
    </lineage>
</organism>
<evidence type="ECO:0000256" key="1">
    <source>
        <dbReference type="ARBA" id="ARBA00023015"/>
    </source>
</evidence>
<comment type="caution">
    <text evidence="6">The sequence shown here is derived from an EMBL/GenBank/DDBJ whole genome shotgun (WGS) entry which is preliminary data.</text>
</comment>
<gene>
    <name evidence="6" type="ORF">SLNSH_16915</name>
</gene>
<sequence length="203" mass="21810">MEQDPRAARREALVDAAERRIAEVGLSGLRARDLARDLGCALGALYSLVRDMDELVLRVGSRTLARLDAHLSAAGGETPAGSPQEATKRLAAIALAYGAFARDNLNLWRTLFEYRLAPDAEVPEWSAQEQLRLFRHVLGPLAGVAPNASQAELEMMSRTLFSAVHGVYVIGLDDKLVAVPRDALDSQVEGLVRLVCAGLAAPG</sequence>
<dbReference type="PANTHER" id="PTHR30055:SF234">
    <property type="entry name" value="HTH-TYPE TRANSCRIPTIONAL REGULATOR BETI"/>
    <property type="match status" value="1"/>
</dbReference>
<protein>
    <submittedName>
        <fullName evidence="6">TetR family transcriptional regulator</fullName>
    </submittedName>
</protein>
<dbReference type="OrthoDB" id="7223515at2"/>
<keyword evidence="1" id="KW-0805">Transcription regulation</keyword>
<evidence type="ECO:0000256" key="4">
    <source>
        <dbReference type="PROSITE-ProRule" id="PRU00335"/>
    </source>
</evidence>
<dbReference type="Proteomes" id="UP000239772">
    <property type="component" value="Unassembled WGS sequence"/>
</dbReference>
<dbReference type="PANTHER" id="PTHR30055">
    <property type="entry name" value="HTH-TYPE TRANSCRIPTIONAL REGULATOR RUTR"/>
    <property type="match status" value="1"/>
</dbReference>
<evidence type="ECO:0000256" key="3">
    <source>
        <dbReference type="ARBA" id="ARBA00023163"/>
    </source>
</evidence>
<feature type="DNA-binding region" description="H-T-H motif" evidence="4">
    <location>
        <begin position="30"/>
        <end position="49"/>
    </location>
</feature>
<dbReference type="PROSITE" id="PS50977">
    <property type="entry name" value="HTH_TETR_2"/>
    <property type="match status" value="1"/>
</dbReference>
<accession>A0A2T1HQ76</accession>
<dbReference type="SUPFAM" id="SSF46689">
    <property type="entry name" value="Homeodomain-like"/>
    <property type="match status" value="1"/>
</dbReference>
<name>A0A2T1HQ76_9HYPH</name>
<dbReference type="GO" id="GO:0000976">
    <property type="term" value="F:transcription cis-regulatory region binding"/>
    <property type="evidence" value="ECO:0007669"/>
    <property type="project" value="TreeGrafter"/>
</dbReference>
<evidence type="ECO:0000259" key="5">
    <source>
        <dbReference type="PROSITE" id="PS50977"/>
    </source>
</evidence>
<keyword evidence="7" id="KW-1185">Reference proteome</keyword>
<keyword evidence="3" id="KW-0804">Transcription</keyword>
<dbReference type="InterPro" id="IPR001647">
    <property type="entry name" value="HTH_TetR"/>
</dbReference>
<keyword evidence="2 4" id="KW-0238">DNA-binding</keyword>
<dbReference type="Pfam" id="PF13305">
    <property type="entry name" value="TetR_C_33"/>
    <property type="match status" value="1"/>
</dbReference>
<dbReference type="GO" id="GO:0003700">
    <property type="term" value="F:DNA-binding transcription factor activity"/>
    <property type="evidence" value="ECO:0007669"/>
    <property type="project" value="TreeGrafter"/>
</dbReference>
<dbReference type="SUPFAM" id="SSF48498">
    <property type="entry name" value="Tetracyclin repressor-like, C-terminal domain"/>
    <property type="match status" value="1"/>
</dbReference>
<dbReference type="InterPro" id="IPR050109">
    <property type="entry name" value="HTH-type_TetR-like_transc_reg"/>
</dbReference>
<dbReference type="AlphaFoldDB" id="A0A2T1HQ76"/>
<dbReference type="EMBL" id="PVZS01000020">
    <property type="protein sequence ID" value="PSC03793.1"/>
    <property type="molecule type" value="Genomic_DNA"/>
</dbReference>
<dbReference type="Gene3D" id="1.10.357.10">
    <property type="entry name" value="Tetracycline Repressor, domain 2"/>
    <property type="match status" value="1"/>
</dbReference>
<dbReference type="InterPro" id="IPR036271">
    <property type="entry name" value="Tet_transcr_reg_TetR-rel_C_sf"/>
</dbReference>
<dbReference type="InterPro" id="IPR009057">
    <property type="entry name" value="Homeodomain-like_sf"/>
</dbReference>